<evidence type="ECO:0000313" key="4">
    <source>
        <dbReference type="Proteomes" id="UP000811619"/>
    </source>
</evidence>
<feature type="signal peptide" evidence="2">
    <location>
        <begin position="1"/>
        <end position="18"/>
    </location>
</feature>
<reference evidence="3" key="1">
    <citation type="journal article" date="2020" name="bioRxiv">
        <title>Whole genome comparisons of ergot fungi reveals the divergence and evolution of species within the genus Claviceps are the result of varying mechanisms driving genome evolution and host range expansion.</title>
        <authorList>
            <person name="Wyka S.A."/>
            <person name="Mondo S.J."/>
            <person name="Liu M."/>
            <person name="Dettman J."/>
            <person name="Nalam V."/>
            <person name="Broders K.D."/>
        </authorList>
    </citation>
    <scope>NUCLEOTIDE SEQUENCE</scope>
    <source>
        <strain evidence="3">CCC 489</strain>
    </source>
</reference>
<proteinExistence type="predicted"/>
<dbReference type="Proteomes" id="UP000811619">
    <property type="component" value="Unassembled WGS sequence"/>
</dbReference>
<comment type="caution">
    <text evidence="3">The sequence shown here is derived from an EMBL/GenBank/DDBJ whole genome shotgun (WGS) entry which is preliminary data.</text>
</comment>
<dbReference type="OrthoDB" id="4960317at2759"/>
<name>A0A8K0J6V7_9HYPO</name>
<feature type="compositionally biased region" description="Pro residues" evidence="1">
    <location>
        <begin position="42"/>
        <end position="55"/>
    </location>
</feature>
<feature type="region of interest" description="Disordered" evidence="1">
    <location>
        <begin position="17"/>
        <end position="67"/>
    </location>
</feature>
<protein>
    <submittedName>
        <fullName evidence="3">Uncharacterized protein</fullName>
    </submittedName>
</protein>
<dbReference type="AlphaFoldDB" id="A0A8K0J6V7"/>
<evidence type="ECO:0000313" key="3">
    <source>
        <dbReference type="EMBL" id="KAG5926093.1"/>
    </source>
</evidence>
<feature type="chain" id="PRO_5035468366" evidence="2">
    <location>
        <begin position="19"/>
        <end position="101"/>
    </location>
</feature>
<evidence type="ECO:0000256" key="2">
    <source>
        <dbReference type="SAM" id="SignalP"/>
    </source>
</evidence>
<sequence>MLLHSVLLAAAAVMPALAAPQSGSNPHEPSGAGLRRDVLPGPGTPPWGPSNPNPDQPDLRYCDGGATGDGGCEANGESTFCTADKKKNSQCVNGGELYCAA</sequence>
<evidence type="ECO:0000256" key="1">
    <source>
        <dbReference type="SAM" id="MobiDB-lite"/>
    </source>
</evidence>
<keyword evidence="4" id="KW-1185">Reference proteome</keyword>
<dbReference type="EMBL" id="SRPY01000304">
    <property type="protein sequence ID" value="KAG5926093.1"/>
    <property type="molecule type" value="Genomic_DNA"/>
</dbReference>
<keyword evidence="2" id="KW-0732">Signal</keyword>
<organism evidence="3 4">
    <name type="scientific">Claviceps africana</name>
    <dbReference type="NCBI Taxonomy" id="83212"/>
    <lineage>
        <taxon>Eukaryota</taxon>
        <taxon>Fungi</taxon>
        <taxon>Dikarya</taxon>
        <taxon>Ascomycota</taxon>
        <taxon>Pezizomycotina</taxon>
        <taxon>Sordariomycetes</taxon>
        <taxon>Hypocreomycetidae</taxon>
        <taxon>Hypocreales</taxon>
        <taxon>Clavicipitaceae</taxon>
        <taxon>Claviceps</taxon>
    </lineage>
</organism>
<gene>
    <name evidence="3" type="ORF">E4U42_003662</name>
</gene>
<accession>A0A8K0J6V7</accession>